<gene>
    <name evidence="2" type="ORF">H2Z84_19235</name>
</gene>
<reference evidence="2 3" key="1">
    <citation type="submission" date="2020-07" db="EMBL/GenBank/DDBJ databases">
        <title>Draft genome sequence of violacein-producing bacteria and related species.</title>
        <authorList>
            <person name="Wilson H.S."/>
            <person name="De Leon M.E."/>
        </authorList>
    </citation>
    <scope>NUCLEOTIDE SEQUENCE [LARGE SCALE GENOMIC DNA]</scope>
    <source>
        <strain evidence="2 3">HSC-21Su07</strain>
    </source>
</reference>
<keyword evidence="3" id="KW-1185">Reference proteome</keyword>
<sequence>MKPNIIDVLLIAVIEAALTKLEQENVKLREQAAGYDRLKAENGRLKGREASLENRIASTDESARSYWTMFQNSESEVRHLKEQVLELGRKNIALAAEAESAQQLEQQLATADQRIRELESALAVASLPAASRANVIALIQEQAA</sequence>
<name>A0A838Y508_9NEIS</name>
<evidence type="ECO:0000256" key="1">
    <source>
        <dbReference type="SAM" id="Coils"/>
    </source>
</evidence>
<dbReference type="AlphaFoldDB" id="A0A838Y508"/>
<evidence type="ECO:0000313" key="3">
    <source>
        <dbReference type="Proteomes" id="UP000545606"/>
    </source>
</evidence>
<keyword evidence="1" id="KW-0175">Coiled coil</keyword>
<organism evidence="2 3">
    <name type="scientific">Aquitalea aquatica</name>
    <dbReference type="NCBI Taxonomy" id="3044273"/>
    <lineage>
        <taxon>Bacteria</taxon>
        <taxon>Pseudomonadati</taxon>
        <taxon>Pseudomonadota</taxon>
        <taxon>Betaproteobacteria</taxon>
        <taxon>Neisseriales</taxon>
        <taxon>Chromobacteriaceae</taxon>
        <taxon>Aquitalea</taxon>
    </lineage>
</organism>
<proteinExistence type="predicted"/>
<comment type="caution">
    <text evidence="2">The sequence shown here is derived from an EMBL/GenBank/DDBJ whole genome shotgun (WGS) entry which is preliminary data.</text>
</comment>
<dbReference type="RefSeq" id="WP_181837388.1">
    <property type="nucleotide sequence ID" value="NZ_JACERN010000042.1"/>
</dbReference>
<evidence type="ECO:0000313" key="2">
    <source>
        <dbReference type="EMBL" id="MBA4710513.1"/>
    </source>
</evidence>
<protein>
    <submittedName>
        <fullName evidence="2">Uncharacterized protein</fullName>
    </submittedName>
</protein>
<dbReference type="EMBL" id="JACERN010000042">
    <property type="protein sequence ID" value="MBA4710513.1"/>
    <property type="molecule type" value="Genomic_DNA"/>
</dbReference>
<dbReference type="Proteomes" id="UP000545606">
    <property type="component" value="Unassembled WGS sequence"/>
</dbReference>
<feature type="coiled-coil region" evidence="1">
    <location>
        <begin position="11"/>
        <end position="121"/>
    </location>
</feature>
<accession>A0A838Y508</accession>